<dbReference type="GO" id="GO:0016491">
    <property type="term" value="F:oxidoreductase activity"/>
    <property type="evidence" value="ECO:0007669"/>
    <property type="project" value="InterPro"/>
</dbReference>
<dbReference type="PANTHER" id="PTHR43364:SF1">
    <property type="entry name" value="OXIDOREDUCTASE YDHF"/>
    <property type="match status" value="1"/>
</dbReference>
<dbReference type="EMBL" id="CP001104">
    <property type="protein sequence ID" value="ACR72745.1"/>
    <property type="molecule type" value="Genomic_DNA"/>
</dbReference>
<protein>
    <recommendedName>
        <fullName evidence="1">NADP-dependent oxidoreductase domain-containing protein</fullName>
    </recommendedName>
</protein>
<dbReference type="PANTHER" id="PTHR43364">
    <property type="entry name" value="NADH-SPECIFIC METHYLGLYOXAL REDUCTASE-RELATED"/>
    <property type="match status" value="1"/>
</dbReference>
<sequence length="328" mass="37126">MGLGICLTHYWNKKITAKEIFTMKEIILGNHIRKVPSVAVGCMRLSEKSKDEMNRFIHAALEQGAYLFDHADIYGDGMSESIFGEAFADDSSIKREDIYLQSKCGIRQGFYDLSKEHILKSVDGILQRLHTDYLDLLLLHRPDTLVEPEDVAAAFDVLYESGKVRHFGVSNHKPMQIELLQKYVRQPLVVNQVQFSIPVSNLVANGMEVNMETPGSIDHDGSLLDYCRLHNITLQAWSPFQMPAWKGCFLGSDEYPELNKKLHVIAEKYNVSDTTIAAAWILRHPANMQIVTGTASESRLKEIIAACDITLTREEWYELYLAAGHLLP</sequence>
<evidence type="ECO:0000313" key="3">
    <source>
        <dbReference type="Proteomes" id="UP000001476"/>
    </source>
</evidence>
<evidence type="ECO:0000313" key="2">
    <source>
        <dbReference type="EMBL" id="ACR72745.1"/>
    </source>
</evidence>
<dbReference type="CDD" id="cd19092">
    <property type="entry name" value="AKR_BsYcsN_EcYdhF-like"/>
    <property type="match status" value="1"/>
</dbReference>
<dbReference type="InterPro" id="IPR050523">
    <property type="entry name" value="AKR_Detox_Biosynth"/>
</dbReference>
<dbReference type="eggNOG" id="COG4989">
    <property type="taxonomic scope" value="Bacteria"/>
</dbReference>
<dbReference type="Proteomes" id="UP000001476">
    <property type="component" value="Chromosome"/>
</dbReference>
<reference evidence="2 3" key="1">
    <citation type="journal article" date="2009" name="Proc. Natl. Acad. Sci. U.S.A.">
        <title>Characterizing a model human gut microbiota composed of members of its two dominant bacterial phyla.</title>
        <authorList>
            <person name="Mahowald M.A."/>
            <person name="Rey F.E."/>
            <person name="Seedorf H."/>
            <person name="Turnbaugh P.J."/>
            <person name="Fulton R.S."/>
            <person name="Wollam A."/>
            <person name="Shah N."/>
            <person name="Wang C."/>
            <person name="Magrini V."/>
            <person name="Wilson R.K."/>
            <person name="Cantarel B.L."/>
            <person name="Coutinho P.M."/>
            <person name="Henrissat B."/>
            <person name="Crock L.W."/>
            <person name="Russell A."/>
            <person name="Verberkmoes N.C."/>
            <person name="Hettich R.L."/>
            <person name="Gordon J.I."/>
        </authorList>
    </citation>
    <scope>NUCLEOTIDE SEQUENCE [LARGE SCALE GENOMIC DNA]</scope>
    <source>
        <strain evidence="3">ATCC 27750 / DSM 3376 / VPI C15-48 / C15-B4</strain>
    </source>
</reference>
<evidence type="ECO:0000259" key="1">
    <source>
        <dbReference type="Pfam" id="PF00248"/>
    </source>
</evidence>
<dbReference type="AlphaFoldDB" id="C4Z3S0"/>
<accession>C4Z3S0</accession>
<dbReference type="HOGENOM" id="CLU_023205_8_1_9"/>
<organism evidence="2 3">
    <name type="scientific">Lachnospira eligens (strain ATCC 27750 / DSM 3376 / VPI C15-48 / C15-B4)</name>
    <name type="common">Eubacterium eligens</name>
    <dbReference type="NCBI Taxonomy" id="515620"/>
    <lineage>
        <taxon>Bacteria</taxon>
        <taxon>Bacillati</taxon>
        <taxon>Bacillota</taxon>
        <taxon>Clostridia</taxon>
        <taxon>Lachnospirales</taxon>
        <taxon>Lachnospiraceae</taxon>
        <taxon>Lachnospira</taxon>
    </lineage>
</organism>
<dbReference type="InterPro" id="IPR036812">
    <property type="entry name" value="NAD(P)_OxRdtase_dom_sf"/>
</dbReference>
<dbReference type="Gene3D" id="3.20.20.100">
    <property type="entry name" value="NADP-dependent oxidoreductase domain"/>
    <property type="match status" value="1"/>
</dbReference>
<dbReference type="InterPro" id="IPR020471">
    <property type="entry name" value="AKR"/>
</dbReference>
<dbReference type="STRING" id="515620.EUBELI_01755"/>
<dbReference type="PRINTS" id="PR00069">
    <property type="entry name" value="ALDKETRDTASE"/>
</dbReference>
<gene>
    <name evidence="2" type="ordered locus">EUBELI_01755</name>
</gene>
<dbReference type="KEGG" id="eel:EUBELI_01755"/>
<dbReference type="Pfam" id="PF00248">
    <property type="entry name" value="Aldo_ket_red"/>
    <property type="match status" value="1"/>
</dbReference>
<name>C4Z3S0_LACE2</name>
<dbReference type="GO" id="GO:0005829">
    <property type="term" value="C:cytosol"/>
    <property type="evidence" value="ECO:0007669"/>
    <property type="project" value="TreeGrafter"/>
</dbReference>
<dbReference type="SUPFAM" id="SSF51430">
    <property type="entry name" value="NAD(P)-linked oxidoreductase"/>
    <property type="match status" value="1"/>
</dbReference>
<feature type="domain" description="NADP-dependent oxidoreductase" evidence="1">
    <location>
        <begin position="39"/>
        <end position="318"/>
    </location>
</feature>
<dbReference type="InterPro" id="IPR023210">
    <property type="entry name" value="NADP_OxRdtase_dom"/>
</dbReference>
<keyword evidence="3" id="KW-1185">Reference proteome</keyword>
<proteinExistence type="predicted"/>